<reference evidence="2" key="1">
    <citation type="submission" date="2017-01" db="EMBL/GenBank/DDBJ databases">
        <authorList>
            <person name="Varghese N."/>
            <person name="Submissions S."/>
        </authorList>
    </citation>
    <scope>NUCLEOTIDE SEQUENCE [LARGE SCALE GENOMIC DNA]</scope>
    <source>
        <strain evidence="2">CGMCC 1.7737</strain>
    </source>
</reference>
<protein>
    <submittedName>
        <fullName evidence="1">Uncharacterized protein</fullName>
    </submittedName>
</protein>
<evidence type="ECO:0000313" key="1">
    <source>
        <dbReference type="EMBL" id="SIR25926.1"/>
    </source>
</evidence>
<dbReference type="Proteomes" id="UP000186914">
    <property type="component" value="Unassembled WGS sequence"/>
</dbReference>
<organism evidence="1 2">
    <name type="scientific">Haladaptatus litoreus</name>
    <dbReference type="NCBI Taxonomy" id="553468"/>
    <lineage>
        <taxon>Archaea</taxon>
        <taxon>Methanobacteriati</taxon>
        <taxon>Methanobacteriota</taxon>
        <taxon>Stenosarchaea group</taxon>
        <taxon>Halobacteria</taxon>
        <taxon>Halobacteriales</taxon>
        <taxon>Haladaptataceae</taxon>
        <taxon>Haladaptatus</taxon>
    </lineage>
</organism>
<evidence type="ECO:0000313" key="2">
    <source>
        <dbReference type="Proteomes" id="UP000186914"/>
    </source>
</evidence>
<dbReference type="EMBL" id="FTNO01000001">
    <property type="protein sequence ID" value="SIR25926.1"/>
    <property type="molecule type" value="Genomic_DNA"/>
</dbReference>
<sequence>MGDTVKGSAFVLKIRFLLYKCTDCRWLDGHSVIDGQFYVDILLYLHNERRLP</sequence>
<accession>A0A1N6ZGR6</accession>
<gene>
    <name evidence="1" type="ORF">SAMN05421858_2022</name>
</gene>
<keyword evidence="2" id="KW-1185">Reference proteome</keyword>
<dbReference type="AlphaFoldDB" id="A0A1N6ZGR6"/>
<name>A0A1N6ZGR6_9EURY</name>
<proteinExistence type="predicted"/>